<evidence type="ECO:0000256" key="1">
    <source>
        <dbReference type="ARBA" id="ARBA00004123"/>
    </source>
</evidence>
<dbReference type="GO" id="GO:0003700">
    <property type="term" value="F:DNA-binding transcription factor activity"/>
    <property type="evidence" value="ECO:0007669"/>
    <property type="project" value="InterPro"/>
</dbReference>
<dbReference type="Gene3D" id="4.10.280.10">
    <property type="entry name" value="Helix-loop-helix DNA-binding domain"/>
    <property type="match status" value="1"/>
</dbReference>
<dbReference type="InterPro" id="IPR036638">
    <property type="entry name" value="HLH_DNA-bd_sf"/>
</dbReference>
<evidence type="ECO:0000256" key="2">
    <source>
        <dbReference type="ARBA" id="ARBA00023015"/>
    </source>
</evidence>
<dbReference type="SUPFAM" id="SSF47459">
    <property type="entry name" value="HLH, helix-loop-helix DNA-binding domain"/>
    <property type="match status" value="1"/>
</dbReference>
<keyword evidence="3" id="KW-0238">DNA-binding</keyword>
<organism evidence="7 8">
    <name type="scientific">Malus domestica</name>
    <name type="common">Apple</name>
    <name type="synonym">Pyrus malus</name>
    <dbReference type="NCBI Taxonomy" id="3750"/>
    <lineage>
        <taxon>Eukaryota</taxon>
        <taxon>Viridiplantae</taxon>
        <taxon>Streptophyta</taxon>
        <taxon>Embryophyta</taxon>
        <taxon>Tracheophyta</taxon>
        <taxon>Spermatophyta</taxon>
        <taxon>Magnoliopsida</taxon>
        <taxon>eudicotyledons</taxon>
        <taxon>Gunneridae</taxon>
        <taxon>Pentapetalae</taxon>
        <taxon>rosids</taxon>
        <taxon>fabids</taxon>
        <taxon>Rosales</taxon>
        <taxon>Rosaceae</taxon>
        <taxon>Amygdaloideae</taxon>
        <taxon>Maleae</taxon>
        <taxon>Malus</taxon>
    </lineage>
</organism>
<dbReference type="InterPro" id="IPR045843">
    <property type="entry name" value="IND-like"/>
</dbReference>
<dbReference type="Proteomes" id="UP000290289">
    <property type="component" value="Chromosome 5"/>
</dbReference>
<evidence type="ECO:0000313" key="7">
    <source>
        <dbReference type="EMBL" id="RXH98848.1"/>
    </source>
</evidence>
<keyword evidence="2" id="KW-0805">Transcription regulation</keyword>
<evidence type="ECO:0000259" key="6">
    <source>
        <dbReference type="PROSITE" id="PS50888"/>
    </source>
</evidence>
<feature type="domain" description="BHLH" evidence="6">
    <location>
        <begin position="181"/>
        <end position="230"/>
    </location>
</feature>
<protein>
    <recommendedName>
        <fullName evidence="6">BHLH domain-containing protein</fullName>
    </recommendedName>
</protein>
<comment type="subcellular location">
    <subcellularLocation>
        <location evidence="1">Nucleus</location>
    </subcellularLocation>
</comment>
<gene>
    <name evidence="7" type="ORF">DVH24_011173</name>
</gene>
<name>A0A498JSR1_MALDO</name>
<dbReference type="PROSITE" id="PS50888">
    <property type="entry name" value="BHLH"/>
    <property type="match status" value="1"/>
</dbReference>
<proteinExistence type="predicted"/>
<keyword evidence="4" id="KW-0804">Transcription</keyword>
<dbReference type="EMBL" id="RDQH01000331">
    <property type="protein sequence ID" value="RXH98848.1"/>
    <property type="molecule type" value="Genomic_DNA"/>
</dbReference>
<sequence>MAMSTATFCPIDDWGSLQLLNPPEMNMLSLPTQQKLQAASLGIFDLQDDYYSLANSTNPEYTCIDPLFQPYESSSENFLLPDFCSPTDNINLALLSPEICPTLDEYDFSYQPYPKCQKLFHDQQVQYCNSNFVVAATPNYFNAYDPFLQSEILVPTQTHEVQIQNQPKAAKLDNKAVSGTGTVSPQSIAARERRRKITEKTQELGRLIPGATKMNTAEMLQAAYKYVKFLRAQVSVLKLMTDSPIQQERKEERLHINQERLQVVASPIVQEKLYSEEKCLVLKEFVEVLAKDDDIQSKPLLKDKVAQLLQTNG</sequence>
<dbReference type="Pfam" id="PF00010">
    <property type="entry name" value="HLH"/>
    <property type="match status" value="1"/>
</dbReference>
<evidence type="ECO:0000313" key="8">
    <source>
        <dbReference type="Proteomes" id="UP000290289"/>
    </source>
</evidence>
<keyword evidence="8" id="KW-1185">Reference proteome</keyword>
<reference evidence="7 8" key="1">
    <citation type="submission" date="2018-10" db="EMBL/GenBank/DDBJ databases">
        <title>A high-quality apple genome assembly.</title>
        <authorList>
            <person name="Hu J."/>
        </authorList>
    </citation>
    <scope>NUCLEOTIDE SEQUENCE [LARGE SCALE GENOMIC DNA]</scope>
    <source>
        <strain evidence="8">cv. HFTH1</strain>
        <tissue evidence="7">Young leaf</tissue>
    </source>
</reference>
<dbReference type="GO" id="GO:0046983">
    <property type="term" value="F:protein dimerization activity"/>
    <property type="evidence" value="ECO:0007669"/>
    <property type="project" value="InterPro"/>
</dbReference>
<dbReference type="InterPro" id="IPR011598">
    <property type="entry name" value="bHLH_dom"/>
</dbReference>
<evidence type="ECO:0000256" key="5">
    <source>
        <dbReference type="ARBA" id="ARBA00023242"/>
    </source>
</evidence>
<evidence type="ECO:0000256" key="4">
    <source>
        <dbReference type="ARBA" id="ARBA00023163"/>
    </source>
</evidence>
<dbReference type="GO" id="GO:0003677">
    <property type="term" value="F:DNA binding"/>
    <property type="evidence" value="ECO:0007669"/>
    <property type="project" value="UniProtKB-KW"/>
</dbReference>
<comment type="caution">
    <text evidence="7">The sequence shown here is derived from an EMBL/GenBank/DDBJ whole genome shotgun (WGS) entry which is preliminary data.</text>
</comment>
<accession>A0A498JSR1</accession>
<evidence type="ECO:0000256" key="3">
    <source>
        <dbReference type="ARBA" id="ARBA00023125"/>
    </source>
</evidence>
<dbReference type="PANTHER" id="PTHR45914">
    <property type="entry name" value="TRANSCRIPTION FACTOR HEC3-RELATED"/>
    <property type="match status" value="1"/>
</dbReference>
<dbReference type="PANTHER" id="PTHR45914:SF24">
    <property type="entry name" value="BHLH DOMAIN-CONTAINING PROTEIN"/>
    <property type="match status" value="1"/>
</dbReference>
<dbReference type="SMART" id="SM00353">
    <property type="entry name" value="HLH"/>
    <property type="match status" value="1"/>
</dbReference>
<keyword evidence="5" id="KW-0539">Nucleus</keyword>
<dbReference type="AlphaFoldDB" id="A0A498JSR1"/>
<dbReference type="GO" id="GO:0005634">
    <property type="term" value="C:nucleus"/>
    <property type="evidence" value="ECO:0007669"/>
    <property type="project" value="UniProtKB-SubCell"/>
</dbReference>